<protein>
    <submittedName>
        <fullName evidence="1">Uncharacterized protein</fullName>
    </submittedName>
</protein>
<gene>
    <name evidence="1" type="ORF">MGR_2351</name>
</gene>
<accession>A4TYR7</accession>
<sequence length="155" mass="17362">MKRTDSTRTLTRAMYVAVCKDTDEIYVERIPADRAVGETLVAIAGRVINAARPPERLSADPAWWQCRWCEHHPLCHEAGAAERNCRTCLHSTPVEGGWHCARHDRGLSSADQRRGCELHLYIPDLVPGEPMDAGDDHVVYRMKTGATWIDGRAPC</sequence>
<name>A4TYR7_9PROT</name>
<dbReference type="AlphaFoldDB" id="A4TYR7"/>
<dbReference type="EMBL" id="CU459003">
    <property type="protein sequence ID" value="CAM75774.1"/>
    <property type="molecule type" value="Genomic_DNA"/>
</dbReference>
<proteinExistence type="predicted"/>
<reference evidence="1" key="1">
    <citation type="journal article" date="2007" name="J. Bacteriol.">
        <title>Comparative genome analysis of four magnetotactic bacteria reveals a complex set of group-specific genes implicated in magnetosome biomineralization and function.</title>
        <authorList>
            <person name="Richter M."/>
            <person name="Kube M."/>
            <person name="Bazylinski D.A."/>
            <person name="Lombardot T."/>
            <person name="Gloeckner F.O."/>
            <person name="Reinhardt R."/>
            <person name="Schueler D."/>
        </authorList>
    </citation>
    <scope>NUCLEOTIDE SEQUENCE</scope>
    <source>
        <strain evidence="1">MSR-1</strain>
    </source>
</reference>
<evidence type="ECO:0000313" key="1">
    <source>
        <dbReference type="EMBL" id="CAM75774.1"/>
    </source>
</evidence>
<organism evidence="1">
    <name type="scientific">Magnetospirillum gryphiswaldense</name>
    <dbReference type="NCBI Taxonomy" id="55518"/>
    <lineage>
        <taxon>Bacteria</taxon>
        <taxon>Pseudomonadati</taxon>
        <taxon>Pseudomonadota</taxon>
        <taxon>Alphaproteobacteria</taxon>
        <taxon>Rhodospirillales</taxon>
        <taxon>Rhodospirillaceae</taxon>
        <taxon>Magnetospirillum</taxon>
    </lineage>
</organism>